<reference evidence="5" key="1">
    <citation type="submission" date="2022-07" db="EMBL/GenBank/DDBJ databases">
        <title>Description and genome-wide analysis of Profundicola chukchiensis gen. nov., sp. nov., marine bacteria isolated from bottom sediments of the Chukchi Sea.</title>
        <authorList>
            <person name="Romanenko L."/>
            <person name="Otstavnykh N."/>
            <person name="Kurilenko V."/>
            <person name="Eremeev V."/>
            <person name="Velansky P."/>
            <person name="Mikhailov V."/>
            <person name="Isaeva M."/>
        </authorList>
    </citation>
    <scope>NUCLEOTIDE SEQUENCE</scope>
    <source>
        <strain evidence="5">KMM 9713</strain>
    </source>
</reference>
<feature type="domain" description="Cleaved adhesin" evidence="3">
    <location>
        <begin position="22"/>
        <end position="182"/>
    </location>
</feature>
<name>A0A9X4N0F2_9FLAO</name>
<dbReference type="NCBIfam" id="NF038128">
    <property type="entry name" value="choice_anch_J"/>
    <property type="match status" value="1"/>
</dbReference>
<evidence type="ECO:0000259" key="3">
    <source>
        <dbReference type="Pfam" id="PF07675"/>
    </source>
</evidence>
<protein>
    <submittedName>
        <fullName evidence="5">Choice-of-anchor J domain-containing protein</fullName>
    </submittedName>
</protein>
<dbReference type="Pfam" id="PF18962">
    <property type="entry name" value="Por_Secre_tail"/>
    <property type="match status" value="1"/>
</dbReference>
<organism evidence="5 6">
    <name type="scientific">Profundicola chukchiensis</name>
    <dbReference type="NCBI Taxonomy" id="2961959"/>
    <lineage>
        <taxon>Bacteria</taxon>
        <taxon>Pseudomonadati</taxon>
        <taxon>Bacteroidota</taxon>
        <taxon>Flavobacteriia</taxon>
        <taxon>Flavobacteriales</taxon>
        <taxon>Weeksellaceae</taxon>
        <taxon>Profundicola</taxon>
    </lineage>
</organism>
<dbReference type="EMBL" id="JANCMU010000004">
    <property type="protein sequence ID" value="MDG4946382.1"/>
    <property type="molecule type" value="Genomic_DNA"/>
</dbReference>
<proteinExistence type="predicted"/>
<keyword evidence="1 2" id="KW-0732">Signal</keyword>
<dbReference type="RefSeq" id="WP_304420789.1">
    <property type="nucleotide sequence ID" value="NZ_JANCMU010000004.1"/>
</dbReference>
<dbReference type="Gene3D" id="2.60.120.200">
    <property type="match status" value="1"/>
</dbReference>
<dbReference type="AlphaFoldDB" id="A0A9X4N0F2"/>
<feature type="domain" description="Secretion system C-terminal sorting" evidence="4">
    <location>
        <begin position="199"/>
        <end position="262"/>
    </location>
</feature>
<feature type="chain" id="PRO_5040846154" evidence="2">
    <location>
        <begin position="20"/>
        <end position="265"/>
    </location>
</feature>
<gene>
    <name evidence="5" type="ORF">NMK71_08145</name>
</gene>
<evidence type="ECO:0000313" key="6">
    <source>
        <dbReference type="Proteomes" id="UP001152599"/>
    </source>
</evidence>
<dbReference type="InterPro" id="IPR026444">
    <property type="entry name" value="Secre_tail"/>
</dbReference>
<feature type="signal peptide" evidence="2">
    <location>
        <begin position="1"/>
        <end position="19"/>
    </location>
</feature>
<comment type="caution">
    <text evidence="5">The sequence shown here is derived from an EMBL/GenBank/DDBJ whole genome shotgun (WGS) entry which is preliminary data.</text>
</comment>
<evidence type="ECO:0000313" key="5">
    <source>
        <dbReference type="EMBL" id="MDG4946382.1"/>
    </source>
</evidence>
<keyword evidence="6" id="KW-1185">Reference proteome</keyword>
<evidence type="ECO:0000256" key="2">
    <source>
        <dbReference type="SAM" id="SignalP"/>
    </source>
</evidence>
<evidence type="ECO:0000259" key="4">
    <source>
        <dbReference type="Pfam" id="PF18962"/>
    </source>
</evidence>
<sequence length="265" mass="30044">MIKKLLFISALSFAFSAQAQVIFEETFDDESSLDNWTLEDRDGDGEFWEFADAGDQEVDSFTTGFLWSFSWYFEVFTPDNTFISPEISLPADSNLNLSFKVAAFEDDELFQEHYAVYVIPSDASFEGTETAVFEETLDAAYYDPAKTVNVDISEFAGQDVKLVFRHYDSTDIFYISMDDVKIEIGDLGTSDLRQETIKIYPNPTTDFVSIEGLDNVKGIRIFNLEGKMMKEVASSTASMKDLVPGMYIVNFYTDTEVISKKVLKK</sequence>
<evidence type="ECO:0000256" key="1">
    <source>
        <dbReference type="ARBA" id="ARBA00022729"/>
    </source>
</evidence>
<dbReference type="InterPro" id="IPR011628">
    <property type="entry name" value="Cleaved_adhesin"/>
</dbReference>
<accession>A0A9X4N0F2</accession>
<dbReference type="Proteomes" id="UP001152599">
    <property type="component" value="Unassembled WGS sequence"/>
</dbReference>
<dbReference type="Pfam" id="PF07675">
    <property type="entry name" value="Cleaved_Adhesin"/>
    <property type="match status" value="1"/>
</dbReference>
<dbReference type="NCBIfam" id="TIGR04183">
    <property type="entry name" value="Por_Secre_tail"/>
    <property type="match status" value="1"/>
</dbReference>